<organism evidence="3 4">
    <name type="scientific">Gimesia alba</name>
    <dbReference type="NCBI Taxonomy" id="2527973"/>
    <lineage>
        <taxon>Bacteria</taxon>
        <taxon>Pseudomonadati</taxon>
        <taxon>Planctomycetota</taxon>
        <taxon>Planctomycetia</taxon>
        <taxon>Planctomycetales</taxon>
        <taxon>Planctomycetaceae</taxon>
        <taxon>Gimesia</taxon>
    </lineage>
</organism>
<keyword evidence="1" id="KW-0732">Signal</keyword>
<evidence type="ECO:0000259" key="2">
    <source>
        <dbReference type="Pfam" id="PF02638"/>
    </source>
</evidence>
<dbReference type="Proteomes" id="UP000317171">
    <property type="component" value="Chromosome"/>
</dbReference>
<dbReference type="PANTHER" id="PTHR43405:SF1">
    <property type="entry name" value="GLYCOSYL HYDROLASE DIGH"/>
    <property type="match status" value="1"/>
</dbReference>
<dbReference type="AlphaFoldDB" id="A0A517RBX9"/>
<dbReference type="RefSeq" id="WP_145212904.1">
    <property type="nucleotide sequence ID" value="NZ_CP036269.1"/>
</dbReference>
<dbReference type="OrthoDB" id="9794671at2"/>
<proteinExistence type="predicted"/>
<dbReference type="SUPFAM" id="SSF51445">
    <property type="entry name" value="(Trans)glycosidases"/>
    <property type="match status" value="1"/>
</dbReference>
<name>A0A517RBX9_9PLAN</name>
<sequence>MFSQIPYLVLLTVGFSTGPETVLDDFHYATSSELRKSWTELKGTLPLAMQRSNGKNVLLLSAPFSSNPEMSRAGLDKQVRLDLTTPGTFTLDVKPDSPDSNHQVSLYFKSGPGWYSTSARVKGDDWHTLRFPKSDFRAEDKPAGWDKIETIRLVIWRESDSEPNARFQLRNLKASTNEIVIVVPDLELQKKEAITFSAADRIENFLKTAGIPCDRISEPELTTKSLGKRSVAILPFNPNISTKACGTLNQFMERGGKVFLNFNIPSALENNLGIKKGNYFKPDAPGALSAIRLKDAKIQGLPPEVKQASWNLVTGIPAGHGARVVGVWVDEKGKPARKPALIVSNRGAYFSHLILGDDPVNKQALLTAIMGHFQPKLWDSIAAATIEQADHVGPFQTFTDLRRHIITTVTPQSSRDLAARDLDKTTVSLNQAKRLLEQNQAFRSIPFARKCRKERVKIYLLTRASPPREARAVWDHSPTGPYPGDWNRTCKELSDAGFNMIIPNMLWGGLAHYPSDVLPRSQTYEKYGDQIEQCIKAAHQHGLEVHVWKVNHNLSTAPASFVKKMRDAGRTQVSVKGEPSDWLNPAHPENFQLEVDSMLEVVRKYPVDGIHFDYIRYPNDRHCYSDYSRKKFESDTGIKVQNWPGDCYNGKLKSQYRDWRAAQITRLVETVQREARKIRPGIKISAAVFREYPDCREWVAQDWPLWAERGYLDFICPMDYTDNDTQFRIWIEDQQKHLAGRIPIYPGIGALSTRTTLSSDRVLGQVDVTRQLNAGGFTIFSLNPQTLSSIVPDFKRSAGKVKAVPTHRKKK</sequence>
<dbReference type="Gene3D" id="3.40.50.880">
    <property type="match status" value="1"/>
</dbReference>
<feature type="domain" description="Glycosyl hydrolase-like 10" evidence="2">
    <location>
        <begin position="489"/>
        <end position="723"/>
    </location>
</feature>
<dbReference type="Gene3D" id="3.20.20.80">
    <property type="entry name" value="Glycosidases"/>
    <property type="match status" value="1"/>
</dbReference>
<keyword evidence="4" id="KW-1185">Reference proteome</keyword>
<dbReference type="InterPro" id="IPR003790">
    <property type="entry name" value="GHL10"/>
</dbReference>
<evidence type="ECO:0000313" key="3">
    <source>
        <dbReference type="EMBL" id="QDT41397.1"/>
    </source>
</evidence>
<evidence type="ECO:0000313" key="4">
    <source>
        <dbReference type="Proteomes" id="UP000317171"/>
    </source>
</evidence>
<gene>
    <name evidence="3" type="ORF">Pan241w_14570</name>
</gene>
<reference evidence="3 4" key="1">
    <citation type="submission" date="2019-02" db="EMBL/GenBank/DDBJ databases">
        <title>Deep-cultivation of Planctomycetes and their phenomic and genomic characterization uncovers novel biology.</title>
        <authorList>
            <person name="Wiegand S."/>
            <person name="Jogler M."/>
            <person name="Boedeker C."/>
            <person name="Pinto D."/>
            <person name="Vollmers J."/>
            <person name="Rivas-Marin E."/>
            <person name="Kohn T."/>
            <person name="Peeters S.H."/>
            <person name="Heuer A."/>
            <person name="Rast P."/>
            <person name="Oberbeckmann S."/>
            <person name="Bunk B."/>
            <person name="Jeske O."/>
            <person name="Meyerdierks A."/>
            <person name="Storesund J.E."/>
            <person name="Kallscheuer N."/>
            <person name="Luecker S."/>
            <person name="Lage O.M."/>
            <person name="Pohl T."/>
            <person name="Merkel B.J."/>
            <person name="Hornburger P."/>
            <person name="Mueller R.-W."/>
            <person name="Bruemmer F."/>
            <person name="Labrenz M."/>
            <person name="Spormann A.M."/>
            <person name="Op den Camp H."/>
            <person name="Overmann J."/>
            <person name="Amann R."/>
            <person name="Jetten M.S.M."/>
            <person name="Mascher T."/>
            <person name="Medema M.H."/>
            <person name="Devos D.P."/>
            <person name="Kaster A.-K."/>
            <person name="Ovreas L."/>
            <person name="Rohde M."/>
            <person name="Galperin M.Y."/>
            <person name="Jogler C."/>
        </authorList>
    </citation>
    <scope>NUCLEOTIDE SEQUENCE [LARGE SCALE GENOMIC DNA]</scope>
    <source>
        <strain evidence="3 4">Pan241w</strain>
    </source>
</reference>
<dbReference type="InterPro" id="IPR029062">
    <property type="entry name" value="Class_I_gatase-like"/>
</dbReference>
<dbReference type="InterPro" id="IPR017853">
    <property type="entry name" value="GH"/>
</dbReference>
<dbReference type="Pfam" id="PF02638">
    <property type="entry name" value="GHL10"/>
    <property type="match status" value="1"/>
</dbReference>
<dbReference type="PANTHER" id="PTHR43405">
    <property type="entry name" value="GLYCOSYL HYDROLASE DIGH"/>
    <property type="match status" value="1"/>
</dbReference>
<dbReference type="KEGG" id="gaz:Pan241w_14570"/>
<dbReference type="EMBL" id="CP036269">
    <property type="protein sequence ID" value="QDT41397.1"/>
    <property type="molecule type" value="Genomic_DNA"/>
</dbReference>
<evidence type="ECO:0000256" key="1">
    <source>
        <dbReference type="ARBA" id="ARBA00022729"/>
    </source>
</evidence>
<protein>
    <recommendedName>
        <fullName evidence="2">Glycosyl hydrolase-like 10 domain-containing protein</fullName>
    </recommendedName>
</protein>
<dbReference type="InterPro" id="IPR052177">
    <property type="entry name" value="Divisome_Glycosyl_Hydrolase"/>
</dbReference>
<accession>A0A517RBX9</accession>